<proteinExistence type="inferred from homology"/>
<name>A0A6F8VCD2_9PROT</name>
<protein>
    <submittedName>
        <fullName evidence="2">Metal-dependent hydrolase</fullName>
    </submittedName>
</protein>
<gene>
    <name evidence="2" type="primary">myg1</name>
    <name evidence="2" type="ORF">SKTS_16530</name>
</gene>
<dbReference type="PANTHER" id="PTHR11215">
    <property type="entry name" value="METAL DEPENDENT HYDROLASE - RELATED"/>
    <property type="match status" value="1"/>
</dbReference>
<evidence type="ECO:0000256" key="1">
    <source>
        <dbReference type="ARBA" id="ARBA00010105"/>
    </source>
</evidence>
<reference evidence="3" key="1">
    <citation type="submission" date="2020-03" db="EMBL/GenBank/DDBJ databases">
        <title>Complete genome sequence of sulfur-oxidizing bacterium skT11.</title>
        <authorList>
            <person name="Kanda M."/>
            <person name="Kojima H."/>
            <person name="Fukui M."/>
        </authorList>
    </citation>
    <scope>NUCLEOTIDE SEQUENCE [LARGE SCALE GENOMIC DNA]</scope>
    <source>
        <strain evidence="3">skT11</strain>
    </source>
</reference>
<dbReference type="EMBL" id="AP022853">
    <property type="protein sequence ID" value="BCB26767.1"/>
    <property type="molecule type" value="Genomic_DNA"/>
</dbReference>
<organism evidence="2 3">
    <name type="scientific">Sulfurimicrobium lacus</name>
    <dbReference type="NCBI Taxonomy" id="2715678"/>
    <lineage>
        <taxon>Bacteria</taxon>
        <taxon>Pseudomonadati</taxon>
        <taxon>Pseudomonadota</taxon>
        <taxon>Betaproteobacteria</taxon>
        <taxon>Nitrosomonadales</taxon>
        <taxon>Sulfuricellaceae</taxon>
        <taxon>Sulfurimicrobium</taxon>
    </lineage>
</organism>
<keyword evidence="3" id="KW-1185">Reference proteome</keyword>
<keyword evidence="2" id="KW-0378">Hydrolase</keyword>
<accession>A0A6F8VCD2</accession>
<dbReference type="Proteomes" id="UP000502260">
    <property type="component" value="Chromosome"/>
</dbReference>
<evidence type="ECO:0000313" key="3">
    <source>
        <dbReference type="Proteomes" id="UP000502260"/>
    </source>
</evidence>
<dbReference type="InterPro" id="IPR003226">
    <property type="entry name" value="MYG1_exonuclease"/>
</dbReference>
<sequence length="322" mass="34712">MPSAVRSHEIISEQSCQVSNLYTILQRPGVVAATHSGSFHADDILAAAALRLANPAVSIVRTREQEQLDAADILFDVGRVFDAAACRFDHHQLEYREARDNGIPFSSFGLIWRELGAQLCGSAAAASRIDRWLVQGVDAVDCGVTLSKETPAVNVMSISSALGSFNPGWQDDTSAQARLDAFERAVAWAMAILQNTIREARASEAARAVVVQGEVQEAGRLLVLDSDVPWKEVVLGSPEFAQLLYVVSPDSQAKWHVNAVPDRAGSFDNRKSLPAAWAGLDGEQLDAVVGITGCVFCHRGRFVAGHRSKDGALKMAHLALQD</sequence>
<dbReference type="GO" id="GO:0005737">
    <property type="term" value="C:cytoplasm"/>
    <property type="evidence" value="ECO:0007669"/>
    <property type="project" value="TreeGrafter"/>
</dbReference>
<dbReference type="AlphaFoldDB" id="A0A6F8VCD2"/>
<dbReference type="GO" id="GO:0016787">
    <property type="term" value="F:hydrolase activity"/>
    <property type="evidence" value="ECO:0007669"/>
    <property type="project" value="UniProtKB-KW"/>
</dbReference>
<dbReference type="KEGG" id="slac:SKTS_16530"/>
<comment type="similarity">
    <text evidence="1">Belongs to the MYG1 family.</text>
</comment>
<dbReference type="Pfam" id="PF03690">
    <property type="entry name" value="MYG1_exonuc"/>
    <property type="match status" value="1"/>
</dbReference>
<evidence type="ECO:0000313" key="2">
    <source>
        <dbReference type="EMBL" id="BCB26767.1"/>
    </source>
</evidence>
<dbReference type="PANTHER" id="PTHR11215:SF1">
    <property type="entry name" value="MYG1 EXONUCLEASE"/>
    <property type="match status" value="1"/>
</dbReference>